<keyword evidence="3" id="KW-0812">Transmembrane</keyword>
<dbReference type="PANTHER" id="PTHR15896">
    <property type="entry name" value="GOLGI PHOSPHOPROTEIN 2/GP73-RELATED"/>
    <property type="match status" value="1"/>
</dbReference>
<dbReference type="GO" id="GO:0016020">
    <property type="term" value="C:membrane"/>
    <property type="evidence" value="ECO:0007669"/>
    <property type="project" value="UniProtKB-SubCell"/>
</dbReference>
<proteinExistence type="inferred from homology"/>
<dbReference type="AlphaFoldDB" id="A0AAE9F0E3"/>
<feature type="compositionally biased region" description="Basic and acidic residues" evidence="9">
    <location>
        <begin position="420"/>
        <end position="433"/>
    </location>
</feature>
<evidence type="ECO:0000256" key="1">
    <source>
        <dbReference type="ARBA" id="ARBA00004606"/>
    </source>
</evidence>
<evidence type="ECO:0000256" key="7">
    <source>
        <dbReference type="ARBA" id="ARBA00023136"/>
    </source>
</evidence>
<feature type="compositionally biased region" description="Basic and acidic residues" evidence="9">
    <location>
        <begin position="456"/>
        <end position="473"/>
    </location>
</feature>
<reference evidence="10 11" key="1">
    <citation type="submission" date="2022-04" db="EMBL/GenBank/DDBJ databases">
        <title>Chromosome-level reference genomes for two strains of Caenorhabditis briggsae: an improved platform for comparative genomics.</title>
        <authorList>
            <person name="Stevens L."/>
            <person name="Andersen E."/>
        </authorList>
    </citation>
    <scope>NUCLEOTIDE SEQUENCE [LARGE SCALE GENOMIC DNA]</scope>
    <source>
        <strain evidence="10">VX34</strain>
        <tissue evidence="10">Whole-organism</tissue>
    </source>
</reference>
<evidence type="ECO:0000256" key="5">
    <source>
        <dbReference type="ARBA" id="ARBA00022989"/>
    </source>
</evidence>
<feature type="region of interest" description="Disordered" evidence="9">
    <location>
        <begin position="8"/>
        <end position="32"/>
    </location>
</feature>
<dbReference type="PANTHER" id="PTHR15896:SF10">
    <property type="entry name" value="CHROMOSOME UNDETERMINED SCAFFOLD_98, WHOLE GENOME SHOTGUN SEQUENCE"/>
    <property type="match status" value="1"/>
</dbReference>
<keyword evidence="7" id="KW-0472">Membrane</keyword>
<sequence length="666" mass="74416">MQRLMAIAREDLRRKESSPRTGAFGRDRGLMNNRSGTSGRFRILEHPRLDNYVWNISESVTSSSTSSTNMSSGAPANRPTENMEGEDDDVGFMYEGLVRCLTSKEVEEDRRRDVLRREHGISRRALKDQEPRSEMEQPVVEHPVMEHQAQQVQDIVAEEQEDDDEYIDVGSPPPMPEDYIPIHLALLEKDRLRKEEATVSFLNENPDYLQKNMELGAEGQPISAVESPGVNPASIGETSVIFPIAPTYSLPMWNYFSALSTGYVAFPTVGISSVFITSETSAFYNPGQVLGTDPLVADTVPDQEAPVDLSRQTGQNDPEGTANVLADVEEDVDQDDLQRLRLTSWLLDGYEGEEQETDENGILPEAQSSDAVDDENEEAAEVVLTLQKASMDLEDVKRDASVGAPKEIGEDAPEEVSDEGLEREFDHAAEDSSNKGPKMTFENVGVKSSDNGVVKILDDVRRESSKEPPKEVIEDAPETTECQDSATSEATNPIASTLPTTSAASNIEEPPQPEPEPREQLQGILAVRSGDIEVNRTRPKKCVRFGSPLEHISIFLPIEMNIADKIDVARQQLEQIEIDLEKKFAEVKDAEKKLSEQPTNKELMEQVAKLNDEDIRLQNAKHEKEEEIASLELWRDWMYRAIAVWHLYVEEAPAEEENVEQGEAEH</sequence>
<feature type="region of interest" description="Disordered" evidence="9">
    <location>
        <begin position="352"/>
        <end position="372"/>
    </location>
</feature>
<evidence type="ECO:0000313" key="11">
    <source>
        <dbReference type="Proteomes" id="UP000829354"/>
    </source>
</evidence>
<evidence type="ECO:0000256" key="4">
    <source>
        <dbReference type="ARBA" id="ARBA00022968"/>
    </source>
</evidence>
<feature type="compositionally biased region" description="Acidic residues" evidence="9">
    <location>
        <begin position="410"/>
        <end position="419"/>
    </location>
</feature>
<keyword evidence="6 8" id="KW-0175">Coiled coil</keyword>
<name>A0AAE9F0E3_CAEBR</name>
<evidence type="ECO:0000313" key="10">
    <source>
        <dbReference type="EMBL" id="UMM32501.1"/>
    </source>
</evidence>
<dbReference type="Proteomes" id="UP000829354">
    <property type="component" value="Chromosome V"/>
</dbReference>
<evidence type="ECO:0000256" key="6">
    <source>
        <dbReference type="ARBA" id="ARBA00023054"/>
    </source>
</evidence>
<organism evidence="10 11">
    <name type="scientific">Caenorhabditis briggsae</name>
    <dbReference type="NCBI Taxonomy" id="6238"/>
    <lineage>
        <taxon>Eukaryota</taxon>
        <taxon>Metazoa</taxon>
        <taxon>Ecdysozoa</taxon>
        <taxon>Nematoda</taxon>
        <taxon>Chromadorea</taxon>
        <taxon>Rhabditida</taxon>
        <taxon>Rhabditina</taxon>
        <taxon>Rhabditomorpha</taxon>
        <taxon>Rhabditoidea</taxon>
        <taxon>Rhabditidae</taxon>
        <taxon>Peloderinae</taxon>
        <taxon>Caenorhabditis</taxon>
    </lineage>
</organism>
<protein>
    <submittedName>
        <fullName evidence="10">Uncharacterized protein</fullName>
    </submittedName>
</protein>
<feature type="region of interest" description="Disordered" evidence="9">
    <location>
        <begin position="400"/>
        <end position="519"/>
    </location>
</feature>
<evidence type="ECO:0000256" key="3">
    <source>
        <dbReference type="ARBA" id="ARBA00022692"/>
    </source>
</evidence>
<keyword evidence="11" id="KW-1185">Reference proteome</keyword>
<evidence type="ECO:0000256" key="8">
    <source>
        <dbReference type="SAM" id="Coils"/>
    </source>
</evidence>
<dbReference type="InterPro" id="IPR026139">
    <property type="entry name" value="GOLM1/CASC4"/>
</dbReference>
<feature type="region of interest" description="Disordered" evidence="9">
    <location>
        <begin position="61"/>
        <end position="87"/>
    </location>
</feature>
<keyword evidence="5" id="KW-1133">Transmembrane helix</keyword>
<comment type="subcellular location">
    <subcellularLocation>
        <location evidence="1">Membrane</location>
        <topology evidence="1">Single-pass type II membrane protein</topology>
    </subcellularLocation>
</comment>
<comment type="similarity">
    <text evidence="2">Belongs to the GOLM family.</text>
</comment>
<gene>
    <name evidence="10" type="ORF">L5515_006267</name>
</gene>
<accession>A0AAE9F0E3</accession>
<feature type="compositionally biased region" description="Low complexity" evidence="9">
    <location>
        <begin position="61"/>
        <end position="72"/>
    </location>
</feature>
<feature type="compositionally biased region" description="Basic and acidic residues" evidence="9">
    <location>
        <begin position="8"/>
        <end position="18"/>
    </location>
</feature>
<dbReference type="EMBL" id="CP092624">
    <property type="protein sequence ID" value="UMM32501.1"/>
    <property type="molecule type" value="Genomic_DNA"/>
</dbReference>
<feature type="coiled-coil region" evidence="8">
    <location>
        <begin position="566"/>
        <end position="627"/>
    </location>
</feature>
<evidence type="ECO:0000256" key="2">
    <source>
        <dbReference type="ARBA" id="ARBA00007474"/>
    </source>
</evidence>
<evidence type="ECO:0000256" key="9">
    <source>
        <dbReference type="SAM" id="MobiDB-lite"/>
    </source>
</evidence>
<keyword evidence="4" id="KW-0735">Signal-anchor</keyword>
<feature type="compositionally biased region" description="Polar residues" evidence="9">
    <location>
        <begin position="480"/>
        <end position="505"/>
    </location>
</feature>